<dbReference type="HOGENOM" id="CLU_2761869_0_0_1"/>
<sequence length="70" mass="8064">MVTFPPPDSVATPVAPTRSLVYLKWKEEWQMEQEPEQKATKQVSQEALVQDFQLQLAGELLAPHEWEQEA</sequence>
<dbReference type="EnsemblPlants" id="OGLUM01G06640.1">
    <property type="protein sequence ID" value="OGLUM01G06640.1"/>
    <property type="gene ID" value="OGLUM01G06640"/>
</dbReference>
<organism evidence="1">
    <name type="scientific">Oryza glumipatula</name>
    <dbReference type="NCBI Taxonomy" id="40148"/>
    <lineage>
        <taxon>Eukaryota</taxon>
        <taxon>Viridiplantae</taxon>
        <taxon>Streptophyta</taxon>
        <taxon>Embryophyta</taxon>
        <taxon>Tracheophyta</taxon>
        <taxon>Spermatophyta</taxon>
        <taxon>Magnoliopsida</taxon>
        <taxon>Liliopsida</taxon>
        <taxon>Poales</taxon>
        <taxon>Poaceae</taxon>
        <taxon>BOP clade</taxon>
        <taxon>Oryzoideae</taxon>
        <taxon>Oryzeae</taxon>
        <taxon>Oryzinae</taxon>
        <taxon>Oryza</taxon>
    </lineage>
</organism>
<name>A0A0D9Y4I0_9ORYZ</name>
<evidence type="ECO:0000313" key="2">
    <source>
        <dbReference type="Proteomes" id="UP000026961"/>
    </source>
</evidence>
<reference evidence="1" key="3">
    <citation type="submission" date="2018-05" db="EMBL/GenBank/DDBJ databases">
        <title>OgluRS3 (Oryza glumaepatula Reference Sequence Version 3).</title>
        <authorList>
            <person name="Zhang J."/>
            <person name="Kudrna D."/>
            <person name="Lee S."/>
            <person name="Talag J."/>
            <person name="Welchert J."/>
            <person name="Wing R.A."/>
        </authorList>
    </citation>
    <scope>NUCLEOTIDE SEQUENCE [LARGE SCALE GENOMIC DNA]</scope>
</reference>
<dbReference type="AlphaFoldDB" id="A0A0D9Y4I0"/>
<keyword evidence="2" id="KW-1185">Reference proteome</keyword>
<dbReference type="Gramene" id="OGLUM01G06640.1">
    <property type="protein sequence ID" value="OGLUM01G06640.1"/>
    <property type="gene ID" value="OGLUM01G06640"/>
</dbReference>
<evidence type="ECO:0000313" key="1">
    <source>
        <dbReference type="EnsemblPlants" id="OGLUM01G06640.1"/>
    </source>
</evidence>
<protein>
    <submittedName>
        <fullName evidence="1">Uncharacterized protein</fullName>
    </submittedName>
</protein>
<dbReference type="Proteomes" id="UP000026961">
    <property type="component" value="Chromosome 1"/>
</dbReference>
<reference evidence="1" key="1">
    <citation type="submission" date="2013-08" db="EMBL/GenBank/DDBJ databases">
        <title>Oryza genome evolution.</title>
        <authorList>
            <person name="Wing R.A."/>
            <person name="Panaud O."/>
            <person name="Oliveira A.C."/>
        </authorList>
    </citation>
    <scope>NUCLEOTIDE SEQUENCE</scope>
</reference>
<reference evidence="1" key="2">
    <citation type="submission" date="2015-04" db="UniProtKB">
        <authorList>
            <consortium name="EnsemblPlants"/>
        </authorList>
    </citation>
    <scope>IDENTIFICATION</scope>
</reference>
<proteinExistence type="predicted"/>
<accession>A0A0D9Y4I0</accession>